<feature type="non-terminal residue" evidence="3">
    <location>
        <position position="1"/>
    </location>
</feature>
<protein>
    <submittedName>
        <fullName evidence="3">Transcriptional regulator</fullName>
    </submittedName>
</protein>
<dbReference type="InterPro" id="IPR005561">
    <property type="entry name" value="ANTAR"/>
</dbReference>
<comment type="caution">
    <text evidence="3">The sequence shown here is derived from an EMBL/GenBank/DDBJ whole genome shotgun (WGS) entry which is preliminary data.</text>
</comment>
<evidence type="ECO:0000256" key="1">
    <source>
        <dbReference type="SAM" id="MobiDB-lite"/>
    </source>
</evidence>
<dbReference type="Pfam" id="PF03861">
    <property type="entry name" value="ANTAR"/>
    <property type="match status" value="1"/>
</dbReference>
<proteinExistence type="predicted"/>
<evidence type="ECO:0000313" key="3">
    <source>
        <dbReference type="EMBL" id="KOG85324.1"/>
    </source>
</evidence>
<dbReference type="InterPro" id="IPR011006">
    <property type="entry name" value="CheY-like_superfamily"/>
</dbReference>
<dbReference type="Gene3D" id="1.10.10.10">
    <property type="entry name" value="Winged helix-like DNA-binding domain superfamily/Winged helix DNA-binding domain"/>
    <property type="match status" value="1"/>
</dbReference>
<dbReference type="EMBL" id="LGUT01003498">
    <property type="protein sequence ID" value="KOG85324.1"/>
    <property type="molecule type" value="Genomic_DNA"/>
</dbReference>
<feature type="region of interest" description="Disordered" evidence="1">
    <location>
        <begin position="137"/>
        <end position="160"/>
    </location>
</feature>
<reference evidence="3 4" key="1">
    <citation type="submission" date="2015-07" db="EMBL/GenBank/DDBJ databases">
        <authorList>
            <person name="Ju K.-S."/>
            <person name="Doroghazi J.R."/>
            <person name="Metcalf W.W."/>
        </authorList>
    </citation>
    <scope>NUCLEOTIDE SEQUENCE [LARGE SCALE GENOMIC DNA]</scope>
    <source>
        <strain evidence="3 4">NRRL B-3589</strain>
    </source>
</reference>
<gene>
    <name evidence="3" type="ORF">ADK38_37320</name>
</gene>
<feature type="domain" description="ANTAR" evidence="2">
    <location>
        <begin position="67"/>
        <end position="128"/>
    </location>
</feature>
<dbReference type="Proteomes" id="UP000037020">
    <property type="component" value="Unassembled WGS sequence"/>
</dbReference>
<organism evidence="3 4">
    <name type="scientific">Streptomyces varsoviensis</name>
    <dbReference type="NCBI Taxonomy" id="67373"/>
    <lineage>
        <taxon>Bacteria</taxon>
        <taxon>Bacillati</taxon>
        <taxon>Actinomycetota</taxon>
        <taxon>Actinomycetes</taxon>
        <taxon>Kitasatosporales</taxon>
        <taxon>Streptomycetaceae</taxon>
        <taxon>Streptomyces</taxon>
    </lineage>
</organism>
<dbReference type="PROSITE" id="PS50921">
    <property type="entry name" value="ANTAR"/>
    <property type="match status" value="1"/>
</dbReference>
<keyword evidence="4" id="KW-1185">Reference proteome</keyword>
<sequence>RRWPGFRARALDVGVRSSATLVFSRDALTVTVSVYGFRPGPLPQEAHEATEMLGDLALTNFVRDRRYRQALAEVDQLDTALRRRPIVDQACGIAMYVLGCDAEEAFDLLRRHSQRTNRKLADLAEIVVRTRGHGLEGELRKLRHTPPTDAPTPSARPTGA</sequence>
<evidence type="ECO:0000259" key="2">
    <source>
        <dbReference type="PROSITE" id="PS50921"/>
    </source>
</evidence>
<dbReference type="SUPFAM" id="SSF52172">
    <property type="entry name" value="CheY-like"/>
    <property type="match status" value="1"/>
</dbReference>
<accession>A0ABR5IW08</accession>
<name>A0ABR5IW08_9ACTN</name>
<evidence type="ECO:0000313" key="4">
    <source>
        <dbReference type="Proteomes" id="UP000037020"/>
    </source>
</evidence>
<dbReference type="InterPro" id="IPR036388">
    <property type="entry name" value="WH-like_DNA-bd_sf"/>
</dbReference>
<dbReference type="SMART" id="SM01012">
    <property type="entry name" value="ANTAR"/>
    <property type="match status" value="1"/>
</dbReference>